<proteinExistence type="predicted"/>
<evidence type="ECO:0000313" key="1">
    <source>
        <dbReference type="EMBL" id="KKL20392.1"/>
    </source>
</evidence>
<gene>
    <name evidence="1" type="ORF">LCGC14_2455940</name>
</gene>
<dbReference type="EMBL" id="LAZR01038118">
    <property type="protein sequence ID" value="KKL20392.1"/>
    <property type="molecule type" value="Genomic_DNA"/>
</dbReference>
<comment type="caution">
    <text evidence="1">The sequence shown here is derived from an EMBL/GenBank/DDBJ whole genome shotgun (WGS) entry which is preliminary data.</text>
</comment>
<protein>
    <submittedName>
        <fullName evidence="1">Uncharacterized protein</fullName>
    </submittedName>
</protein>
<dbReference type="AlphaFoldDB" id="A0A0F9C2B9"/>
<name>A0A0F9C2B9_9ZZZZ</name>
<feature type="non-terminal residue" evidence="1">
    <location>
        <position position="34"/>
    </location>
</feature>
<accession>A0A0F9C2B9</accession>
<organism evidence="1">
    <name type="scientific">marine sediment metagenome</name>
    <dbReference type="NCBI Taxonomy" id="412755"/>
    <lineage>
        <taxon>unclassified sequences</taxon>
        <taxon>metagenomes</taxon>
        <taxon>ecological metagenomes</taxon>
    </lineage>
</organism>
<sequence length="34" mass="4327">MRVLGFSKVDWRNYETHQDSKMLQPEFTTWRWPR</sequence>
<reference evidence="1" key="1">
    <citation type="journal article" date="2015" name="Nature">
        <title>Complex archaea that bridge the gap between prokaryotes and eukaryotes.</title>
        <authorList>
            <person name="Spang A."/>
            <person name="Saw J.H."/>
            <person name="Jorgensen S.L."/>
            <person name="Zaremba-Niedzwiedzka K."/>
            <person name="Martijn J."/>
            <person name="Lind A.E."/>
            <person name="van Eijk R."/>
            <person name="Schleper C."/>
            <person name="Guy L."/>
            <person name="Ettema T.J."/>
        </authorList>
    </citation>
    <scope>NUCLEOTIDE SEQUENCE</scope>
</reference>